<evidence type="ECO:0000256" key="1">
    <source>
        <dbReference type="SAM" id="Phobius"/>
    </source>
</evidence>
<evidence type="ECO:0000313" key="3">
    <source>
        <dbReference type="Proteomes" id="UP000473885"/>
    </source>
</evidence>
<dbReference type="Proteomes" id="UP000473885">
    <property type="component" value="Unassembled WGS sequence"/>
</dbReference>
<protein>
    <submittedName>
        <fullName evidence="2">Uncharacterized protein</fullName>
    </submittedName>
</protein>
<evidence type="ECO:0000313" key="2">
    <source>
        <dbReference type="EMBL" id="NEZ47814.1"/>
    </source>
</evidence>
<keyword evidence="3" id="KW-1185">Reference proteome</keyword>
<keyword evidence="1" id="KW-1133">Transmembrane helix</keyword>
<name>A0A6M0RC50_9CLOT</name>
<dbReference type="AlphaFoldDB" id="A0A6M0RC50"/>
<dbReference type="RefSeq" id="WP_163249703.1">
    <property type="nucleotide sequence ID" value="NZ_SXDP01000013.1"/>
</dbReference>
<dbReference type="EMBL" id="SXDP01000013">
    <property type="protein sequence ID" value="NEZ47814.1"/>
    <property type="molecule type" value="Genomic_DNA"/>
</dbReference>
<feature type="transmembrane region" description="Helical" evidence="1">
    <location>
        <begin position="99"/>
        <end position="117"/>
    </location>
</feature>
<accession>A0A6M0RC50</accession>
<keyword evidence="1" id="KW-0812">Transmembrane</keyword>
<comment type="caution">
    <text evidence="2">The sequence shown here is derived from an EMBL/GenBank/DDBJ whole genome shotgun (WGS) entry which is preliminary data.</text>
</comment>
<reference evidence="2 3" key="1">
    <citation type="submission" date="2019-04" db="EMBL/GenBank/DDBJ databases">
        <title>Genome sequencing of Clostridium botulinum Groups I-IV and Clostridium butyricum.</title>
        <authorList>
            <person name="Brunt J."/>
            <person name="Van Vliet A.H.M."/>
            <person name="Stringer S.C."/>
            <person name="Carter A.T."/>
            <person name="Peck M.W."/>
        </authorList>
    </citation>
    <scope>NUCLEOTIDE SEQUENCE [LARGE SCALE GENOMIC DNA]</scope>
    <source>
        <strain evidence="2 3">IFR 18/094</strain>
    </source>
</reference>
<sequence>MLEEEFFKSFWERGKYHLPENTTTEPLIDAGKLNLIDKIEEINKNLKSIKDILYYLIHPKQLIMLFWGGIVQYSYVICLIVGLISILFYVSGRKKSGKWITGSVLAYTIIQALNLAFK</sequence>
<organism evidence="2 3">
    <name type="scientific">Clostridium niameyense</name>
    <dbReference type="NCBI Taxonomy" id="1622073"/>
    <lineage>
        <taxon>Bacteria</taxon>
        <taxon>Bacillati</taxon>
        <taxon>Bacillota</taxon>
        <taxon>Clostridia</taxon>
        <taxon>Eubacteriales</taxon>
        <taxon>Clostridiaceae</taxon>
        <taxon>Clostridium</taxon>
    </lineage>
</organism>
<feature type="transmembrane region" description="Helical" evidence="1">
    <location>
        <begin position="64"/>
        <end position="90"/>
    </location>
</feature>
<proteinExistence type="predicted"/>
<gene>
    <name evidence="2" type="ORF">FDF74_11540</name>
</gene>
<keyword evidence="1" id="KW-0472">Membrane</keyword>